<proteinExistence type="predicted"/>
<evidence type="ECO:0000313" key="3">
    <source>
        <dbReference type="EMBL" id="KZP22594.1"/>
    </source>
</evidence>
<feature type="region of interest" description="Disordered" evidence="1">
    <location>
        <begin position="104"/>
        <end position="154"/>
    </location>
</feature>
<reference evidence="3 4" key="1">
    <citation type="journal article" date="2016" name="Mol. Biol. Evol.">
        <title>Comparative Genomics of Early-Diverging Mushroom-Forming Fungi Provides Insights into the Origins of Lignocellulose Decay Capabilities.</title>
        <authorList>
            <person name="Nagy L.G."/>
            <person name="Riley R."/>
            <person name="Tritt A."/>
            <person name="Adam C."/>
            <person name="Daum C."/>
            <person name="Floudas D."/>
            <person name="Sun H."/>
            <person name="Yadav J.S."/>
            <person name="Pangilinan J."/>
            <person name="Larsson K.H."/>
            <person name="Matsuura K."/>
            <person name="Barry K."/>
            <person name="Labutti K."/>
            <person name="Kuo R."/>
            <person name="Ohm R.A."/>
            <person name="Bhattacharya S.S."/>
            <person name="Shirouzu T."/>
            <person name="Yoshinaga Y."/>
            <person name="Martin F.M."/>
            <person name="Grigoriev I.V."/>
            <person name="Hibbett D.S."/>
        </authorList>
    </citation>
    <scope>NUCLEOTIDE SEQUENCE [LARGE SCALE GENOMIC DNA]</scope>
    <source>
        <strain evidence="3 4">CBS 109695</strain>
    </source>
</reference>
<keyword evidence="2" id="KW-0732">Signal</keyword>
<feature type="chain" id="PRO_5007876621" description="Secreted protein" evidence="2">
    <location>
        <begin position="29"/>
        <end position="154"/>
    </location>
</feature>
<dbReference type="Proteomes" id="UP000076532">
    <property type="component" value="Unassembled WGS sequence"/>
</dbReference>
<dbReference type="AlphaFoldDB" id="A0A166L5F4"/>
<evidence type="ECO:0000256" key="2">
    <source>
        <dbReference type="SAM" id="SignalP"/>
    </source>
</evidence>
<name>A0A166L5F4_9AGAM</name>
<feature type="signal peptide" evidence="2">
    <location>
        <begin position="1"/>
        <end position="28"/>
    </location>
</feature>
<evidence type="ECO:0008006" key="5">
    <source>
        <dbReference type="Google" id="ProtNLM"/>
    </source>
</evidence>
<dbReference type="EMBL" id="KV417538">
    <property type="protein sequence ID" value="KZP22594.1"/>
    <property type="molecule type" value="Genomic_DNA"/>
</dbReference>
<evidence type="ECO:0000313" key="4">
    <source>
        <dbReference type="Proteomes" id="UP000076532"/>
    </source>
</evidence>
<organism evidence="3 4">
    <name type="scientific">Athelia psychrophila</name>
    <dbReference type="NCBI Taxonomy" id="1759441"/>
    <lineage>
        <taxon>Eukaryota</taxon>
        <taxon>Fungi</taxon>
        <taxon>Dikarya</taxon>
        <taxon>Basidiomycota</taxon>
        <taxon>Agaricomycotina</taxon>
        <taxon>Agaricomycetes</taxon>
        <taxon>Agaricomycetidae</taxon>
        <taxon>Atheliales</taxon>
        <taxon>Atheliaceae</taxon>
        <taxon>Athelia</taxon>
    </lineage>
</organism>
<gene>
    <name evidence="3" type="ORF">FIBSPDRAFT_859353</name>
</gene>
<keyword evidence="4" id="KW-1185">Reference proteome</keyword>
<evidence type="ECO:0000256" key="1">
    <source>
        <dbReference type="SAM" id="MobiDB-lite"/>
    </source>
</evidence>
<sequence length="154" mass="17051">MVLVWMLFQSSALSFPLPLLLPMVQVYATVPRRHPVRPVHIFDYPFPPPSAYYGPSPLWMRWGRTIPSPTPAHPAYERGTAVCLCTTSITTTRTRTLILLYPGPIESAHPHPRRPPTPPHARITNNTSSRASLSPPTSHCARGVGAGEHPPRPI</sequence>
<accession>A0A166L5F4</accession>
<dbReference type="OrthoDB" id="3003645at2759"/>
<protein>
    <recommendedName>
        <fullName evidence="5">Secreted protein</fullName>
    </recommendedName>
</protein>
<feature type="compositionally biased region" description="Polar residues" evidence="1">
    <location>
        <begin position="123"/>
        <end position="137"/>
    </location>
</feature>